<dbReference type="AlphaFoldDB" id="A0A934SNK0"/>
<keyword evidence="1" id="KW-0472">Membrane</keyword>
<sequence>MLAVVLGALYVVLGALGFASTGGVGFFSTQGGLLLGIFEVNDFHNIAHLVIGAALVMAGLSGRAAALMLNRIVGTLYLLIGLAGLYVVGTPLNVLALNLQDHVLHFASAILLLAASLGTEQPAGPRRG</sequence>
<keyword evidence="1" id="KW-0812">Transmembrane</keyword>
<evidence type="ECO:0000313" key="3">
    <source>
        <dbReference type="Proteomes" id="UP000636458"/>
    </source>
</evidence>
<organism evidence="2 3">
    <name type="scientific">Lacisediminihabitans changchengi</name>
    <dbReference type="NCBI Taxonomy" id="2787634"/>
    <lineage>
        <taxon>Bacteria</taxon>
        <taxon>Bacillati</taxon>
        <taxon>Actinomycetota</taxon>
        <taxon>Actinomycetes</taxon>
        <taxon>Micrococcales</taxon>
        <taxon>Microbacteriaceae</taxon>
        <taxon>Lacisediminihabitans</taxon>
    </lineage>
</organism>
<proteinExistence type="predicted"/>
<protein>
    <submittedName>
        <fullName evidence="2">DUF4383 domain-containing protein</fullName>
    </submittedName>
</protein>
<reference evidence="2" key="1">
    <citation type="submission" date="2021-01" db="EMBL/GenBank/DDBJ databases">
        <title>Lacisediminihabitans sp. nov. strain G11-30, isolated from Antarctic Soil.</title>
        <authorList>
            <person name="Li J."/>
        </authorList>
    </citation>
    <scope>NUCLEOTIDE SEQUENCE</scope>
    <source>
        <strain evidence="2">G11-30</strain>
    </source>
</reference>
<name>A0A934SNK0_9MICO</name>
<dbReference type="RefSeq" id="WP_200556985.1">
    <property type="nucleotide sequence ID" value="NZ_JAEPES010000004.1"/>
</dbReference>
<accession>A0A934SNK0</accession>
<keyword evidence="1" id="KW-1133">Transmembrane helix</keyword>
<dbReference type="Pfam" id="PF14325">
    <property type="entry name" value="DUF4383"/>
    <property type="match status" value="1"/>
</dbReference>
<keyword evidence="3" id="KW-1185">Reference proteome</keyword>
<evidence type="ECO:0000256" key="1">
    <source>
        <dbReference type="SAM" id="Phobius"/>
    </source>
</evidence>
<comment type="caution">
    <text evidence="2">The sequence shown here is derived from an EMBL/GenBank/DDBJ whole genome shotgun (WGS) entry which is preliminary data.</text>
</comment>
<evidence type="ECO:0000313" key="2">
    <source>
        <dbReference type="EMBL" id="MBK4348701.1"/>
    </source>
</evidence>
<dbReference type="Proteomes" id="UP000636458">
    <property type="component" value="Unassembled WGS sequence"/>
</dbReference>
<feature type="transmembrane region" description="Helical" evidence="1">
    <location>
        <begin position="72"/>
        <end position="96"/>
    </location>
</feature>
<dbReference type="EMBL" id="JAEPES010000004">
    <property type="protein sequence ID" value="MBK4348701.1"/>
    <property type="molecule type" value="Genomic_DNA"/>
</dbReference>
<feature type="transmembrane region" description="Helical" evidence="1">
    <location>
        <begin position="43"/>
        <end position="60"/>
    </location>
</feature>
<gene>
    <name evidence="2" type="ORF">IV501_13745</name>
</gene>